<organism evidence="1 2">
    <name type="scientific">Trifolium medium</name>
    <dbReference type="NCBI Taxonomy" id="97028"/>
    <lineage>
        <taxon>Eukaryota</taxon>
        <taxon>Viridiplantae</taxon>
        <taxon>Streptophyta</taxon>
        <taxon>Embryophyta</taxon>
        <taxon>Tracheophyta</taxon>
        <taxon>Spermatophyta</taxon>
        <taxon>Magnoliopsida</taxon>
        <taxon>eudicotyledons</taxon>
        <taxon>Gunneridae</taxon>
        <taxon>Pentapetalae</taxon>
        <taxon>rosids</taxon>
        <taxon>fabids</taxon>
        <taxon>Fabales</taxon>
        <taxon>Fabaceae</taxon>
        <taxon>Papilionoideae</taxon>
        <taxon>50 kb inversion clade</taxon>
        <taxon>NPAAA clade</taxon>
        <taxon>Hologalegina</taxon>
        <taxon>IRL clade</taxon>
        <taxon>Trifolieae</taxon>
        <taxon>Trifolium</taxon>
    </lineage>
</organism>
<sequence length="63" mass="7192">MLDRRELRITYKRNEDEDDVAVIMPEFNIPEKVEIAFDSQKLATTPLVICLPGPLPYTSSKAI</sequence>
<dbReference type="Proteomes" id="UP000265520">
    <property type="component" value="Unassembled WGS sequence"/>
</dbReference>
<proteinExistence type="predicted"/>
<name>A0A392UPB8_9FABA</name>
<feature type="non-terminal residue" evidence="1">
    <location>
        <position position="63"/>
    </location>
</feature>
<accession>A0A392UPB8</accession>
<dbReference type="EMBL" id="LXQA010861845">
    <property type="protein sequence ID" value="MCI74484.1"/>
    <property type="molecule type" value="Genomic_DNA"/>
</dbReference>
<comment type="caution">
    <text evidence="1">The sequence shown here is derived from an EMBL/GenBank/DDBJ whole genome shotgun (WGS) entry which is preliminary data.</text>
</comment>
<keyword evidence="2" id="KW-1185">Reference proteome</keyword>
<evidence type="ECO:0000313" key="2">
    <source>
        <dbReference type="Proteomes" id="UP000265520"/>
    </source>
</evidence>
<dbReference type="AlphaFoldDB" id="A0A392UPB8"/>
<reference evidence="1 2" key="1">
    <citation type="journal article" date="2018" name="Front. Plant Sci.">
        <title>Red Clover (Trifolium pratense) and Zigzag Clover (T. medium) - A Picture of Genomic Similarities and Differences.</title>
        <authorList>
            <person name="Dluhosova J."/>
            <person name="Istvanek J."/>
            <person name="Nedelnik J."/>
            <person name="Repkova J."/>
        </authorList>
    </citation>
    <scope>NUCLEOTIDE SEQUENCE [LARGE SCALE GENOMIC DNA]</scope>
    <source>
        <strain evidence="2">cv. 10/8</strain>
        <tissue evidence="1">Leaf</tissue>
    </source>
</reference>
<evidence type="ECO:0000313" key="1">
    <source>
        <dbReference type="EMBL" id="MCI74484.1"/>
    </source>
</evidence>
<protein>
    <submittedName>
        <fullName evidence="1">Uncharacterized protein</fullName>
    </submittedName>
</protein>